<protein>
    <submittedName>
        <fullName evidence="2">Proline-rich receptor-like protein kinase PERK2</fullName>
    </submittedName>
</protein>
<keyword evidence="2" id="KW-0675">Receptor</keyword>
<keyword evidence="2" id="KW-0808">Transferase</keyword>
<sequence length="112" mass="12897">MDPGQHYPVTYLPAPESVAYRLMGTFLGILPVLQNWKECPLVTMGSLQSQDPLQLAEPRLDFSWERSPEFWPERQRLAYGAPVIEPVETHSWTGSSPEKPMWEGMPERRWVG</sequence>
<keyword evidence="2" id="KW-0418">Kinase</keyword>
<name>A0A5N5GQF6_9ROSA</name>
<dbReference type="GO" id="GO:0016301">
    <property type="term" value="F:kinase activity"/>
    <property type="evidence" value="ECO:0007669"/>
    <property type="project" value="UniProtKB-KW"/>
</dbReference>
<reference evidence="2 3" key="3">
    <citation type="submission" date="2019-11" db="EMBL/GenBank/DDBJ databases">
        <title>A de novo genome assembly of a pear dwarfing rootstock.</title>
        <authorList>
            <person name="Wang F."/>
            <person name="Wang J."/>
            <person name="Li S."/>
            <person name="Zhang Y."/>
            <person name="Fang M."/>
            <person name="Ma L."/>
            <person name="Zhao Y."/>
            <person name="Jiang S."/>
        </authorList>
    </citation>
    <scope>NUCLEOTIDE SEQUENCE [LARGE SCALE GENOMIC DNA]</scope>
    <source>
        <strain evidence="2">S2</strain>
        <tissue evidence="2">Leaf</tissue>
    </source>
</reference>
<dbReference type="EMBL" id="SMOL01000402">
    <property type="protein sequence ID" value="KAB2615440.1"/>
    <property type="molecule type" value="Genomic_DNA"/>
</dbReference>
<evidence type="ECO:0000313" key="2">
    <source>
        <dbReference type="EMBL" id="KAB2615440.1"/>
    </source>
</evidence>
<reference evidence="3" key="2">
    <citation type="submission" date="2019-10" db="EMBL/GenBank/DDBJ databases">
        <title>A de novo genome assembly of a pear dwarfing rootstock.</title>
        <authorList>
            <person name="Wang F."/>
            <person name="Wang J."/>
            <person name="Li S."/>
            <person name="Zhang Y."/>
            <person name="Fang M."/>
            <person name="Ma L."/>
            <person name="Zhao Y."/>
            <person name="Jiang S."/>
        </authorList>
    </citation>
    <scope>NUCLEOTIDE SEQUENCE [LARGE SCALE GENOMIC DNA]</scope>
</reference>
<feature type="region of interest" description="Disordered" evidence="1">
    <location>
        <begin position="88"/>
        <end position="112"/>
    </location>
</feature>
<evidence type="ECO:0000256" key="1">
    <source>
        <dbReference type="SAM" id="MobiDB-lite"/>
    </source>
</evidence>
<proteinExistence type="predicted"/>
<organism evidence="2 3">
    <name type="scientific">Pyrus ussuriensis x Pyrus communis</name>
    <dbReference type="NCBI Taxonomy" id="2448454"/>
    <lineage>
        <taxon>Eukaryota</taxon>
        <taxon>Viridiplantae</taxon>
        <taxon>Streptophyta</taxon>
        <taxon>Embryophyta</taxon>
        <taxon>Tracheophyta</taxon>
        <taxon>Spermatophyta</taxon>
        <taxon>Magnoliopsida</taxon>
        <taxon>eudicotyledons</taxon>
        <taxon>Gunneridae</taxon>
        <taxon>Pentapetalae</taxon>
        <taxon>rosids</taxon>
        <taxon>fabids</taxon>
        <taxon>Rosales</taxon>
        <taxon>Rosaceae</taxon>
        <taxon>Amygdaloideae</taxon>
        <taxon>Maleae</taxon>
        <taxon>Pyrus</taxon>
    </lineage>
</organism>
<keyword evidence="3" id="KW-1185">Reference proteome</keyword>
<accession>A0A5N5GQF6</accession>
<evidence type="ECO:0000313" key="3">
    <source>
        <dbReference type="Proteomes" id="UP000327157"/>
    </source>
</evidence>
<comment type="caution">
    <text evidence="2">The sequence shown here is derived from an EMBL/GenBank/DDBJ whole genome shotgun (WGS) entry which is preliminary data.</text>
</comment>
<reference evidence="2 3" key="1">
    <citation type="submission" date="2019-09" db="EMBL/GenBank/DDBJ databases">
        <authorList>
            <person name="Ou C."/>
        </authorList>
    </citation>
    <scope>NUCLEOTIDE SEQUENCE [LARGE SCALE GENOMIC DNA]</scope>
    <source>
        <strain evidence="2">S2</strain>
        <tissue evidence="2">Leaf</tissue>
    </source>
</reference>
<gene>
    <name evidence="2" type="ORF">D8674_022028</name>
</gene>
<dbReference type="Proteomes" id="UP000327157">
    <property type="component" value="Chromosome 3"/>
</dbReference>
<dbReference type="AlphaFoldDB" id="A0A5N5GQF6"/>